<proteinExistence type="inferred from homology"/>
<evidence type="ECO:0000313" key="10">
    <source>
        <dbReference type="EMBL" id="NUU15600.1"/>
    </source>
</evidence>
<protein>
    <submittedName>
        <fullName evidence="10">MATE family efflux transporter</fullName>
    </submittedName>
</protein>
<dbReference type="InterPro" id="IPR002528">
    <property type="entry name" value="MATE_fam"/>
</dbReference>
<feature type="transmembrane region" description="Helical" evidence="9">
    <location>
        <begin position="187"/>
        <end position="208"/>
    </location>
</feature>
<organism evidence="10 11">
    <name type="scientific">Curtobacterium pusillum</name>
    <dbReference type="NCBI Taxonomy" id="69373"/>
    <lineage>
        <taxon>Bacteria</taxon>
        <taxon>Bacillati</taxon>
        <taxon>Actinomycetota</taxon>
        <taxon>Actinomycetes</taxon>
        <taxon>Micrococcales</taxon>
        <taxon>Microbacteriaceae</taxon>
        <taxon>Curtobacterium</taxon>
    </lineage>
</organism>
<name>A0ABX2MC42_9MICO</name>
<comment type="similarity">
    <text evidence="2">Belongs to the multi antimicrobial extrusion (MATE) (TC 2.A.66.1) family.</text>
</comment>
<feature type="transmembrane region" description="Helical" evidence="9">
    <location>
        <begin position="113"/>
        <end position="136"/>
    </location>
</feature>
<evidence type="ECO:0000256" key="4">
    <source>
        <dbReference type="ARBA" id="ARBA00022475"/>
    </source>
</evidence>
<evidence type="ECO:0000256" key="3">
    <source>
        <dbReference type="ARBA" id="ARBA00022448"/>
    </source>
</evidence>
<dbReference type="Proteomes" id="UP000573001">
    <property type="component" value="Unassembled WGS sequence"/>
</dbReference>
<dbReference type="InterPro" id="IPR048279">
    <property type="entry name" value="MdtK-like"/>
</dbReference>
<keyword evidence="7 9" id="KW-0472">Membrane</keyword>
<evidence type="ECO:0000256" key="9">
    <source>
        <dbReference type="SAM" id="Phobius"/>
    </source>
</evidence>
<feature type="transmembrane region" description="Helical" evidence="9">
    <location>
        <begin position="403"/>
        <end position="422"/>
    </location>
</feature>
<evidence type="ECO:0000256" key="8">
    <source>
        <dbReference type="SAM" id="MobiDB-lite"/>
    </source>
</evidence>
<evidence type="ECO:0000256" key="6">
    <source>
        <dbReference type="ARBA" id="ARBA00022989"/>
    </source>
</evidence>
<dbReference type="EMBL" id="JABMCE010000086">
    <property type="protein sequence ID" value="NUU15600.1"/>
    <property type="molecule type" value="Genomic_DNA"/>
</dbReference>
<evidence type="ECO:0000256" key="1">
    <source>
        <dbReference type="ARBA" id="ARBA00004651"/>
    </source>
</evidence>
<evidence type="ECO:0000256" key="7">
    <source>
        <dbReference type="ARBA" id="ARBA00023136"/>
    </source>
</evidence>
<evidence type="ECO:0000256" key="2">
    <source>
        <dbReference type="ARBA" id="ARBA00010199"/>
    </source>
</evidence>
<feature type="transmembrane region" description="Helical" evidence="9">
    <location>
        <begin position="428"/>
        <end position="447"/>
    </location>
</feature>
<evidence type="ECO:0000256" key="5">
    <source>
        <dbReference type="ARBA" id="ARBA00022692"/>
    </source>
</evidence>
<accession>A0ABX2MC42</accession>
<sequence length="461" mass="46681">MPTAPGTSARVSTSGAYPRENVPVRRSPETRIVDRDIVRLAVPALGALVVEPLFLMTDTALVGHLGATPLAAVGLASAVLQTVTGLLVFLAYSTTPAVARALGGGDRRGAVHAGIDGMWLALVLGVALGLVGWPLAGPLVSAFGASAAVSERATAYLVLSLLGLPAILVVTASTGLLRGLQDTRTPLVVATVGFVANGLLNAALIYGAGWGVEGSAAGTVIVQWAMAAVYVVIAVRAARASGAPLRPGASGVVRALRSGAWLFLRTASLRIAMLATVASATALGTTGLATTQVGLTVFSTLAFALDALAIAGQSLIGHGLGARDPDRVALVTKRLVVLGIAGGVLLGVLTLLVSGVLGPVFSDSEAVRSALPVVLLLIAVGMPVAGYVFVLDGVLIGAGDARYLAVAGGVNLVVYLPLLWWAGGTLAGLWAVFCFGYIGIRAVTLGLRAHRRGWIEVALTR</sequence>
<feature type="transmembrane region" description="Helical" evidence="9">
    <location>
        <begin position="295"/>
        <end position="315"/>
    </location>
</feature>
<dbReference type="PANTHER" id="PTHR42893:SF46">
    <property type="entry name" value="PROTEIN DETOXIFICATION 44, CHLOROPLASTIC"/>
    <property type="match status" value="1"/>
</dbReference>
<keyword evidence="3" id="KW-0813">Transport</keyword>
<keyword evidence="4" id="KW-1003">Cell membrane</keyword>
<keyword evidence="11" id="KW-1185">Reference proteome</keyword>
<feature type="transmembrane region" description="Helical" evidence="9">
    <location>
        <begin position="259"/>
        <end position="283"/>
    </location>
</feature>
<evidence type="ECO:0000313" key="11">
    <source>
        <dbReference type="Proteomes" id="UP000573001"/>
    </source>
</evidence>
<gene>
    <name evidence="10" type="ORF">HP507_17360</name>
</gene>
<dbReference type="PIRSF" id="PIRSF006603">
    <property type="entry name" value="DinF"/>
    <property type="match status" value="1"/>
</dbReference>
<feature type="transmembrane region" description="Helical" evidence="9">
    <location>
        <begin position="220"/>
        <end position="238"/>
    </location>
</feature>
<reference evidence="10 11" key="1">
    <citation type="submission" date="2020-05" db="EMBL/GenBank/DDBJ databases">
        <title>Genome Sequencing of Type Strains.</title>
        <authorList>
            <person name="Lemaire J.F."/>
            <person name="Inderbitzin P."/>
            <person name="Gregorio O.A."/>
            <person name="Collins S.B."/>
            <person name="Wespe N."/>
            <person name="Knight-Connoni V."/>
        </authorList>
    </citation>
    <scope>NUCLEOTIDE SEQUENCE [LARGE SCALE GENOMIC DNA]</scope>
    <source>
        <strain evidence="10 11">ATCC 19096</strain>
    </source>
</reference>
<feature type="transmembrane region" description="Helical" evidence="9">
    <location>
        <begin position="37"/>
        <end position="55"/>
    </location>
</feature>
<feature type="region of interest" description="Disordered" evidence="8">
    <location>
        <begin position="1"/>
        <end position="23"/>
    </location>
</feature>
<feature type="transmembrane region" description="Helical" evidence="9">
    <location>
        <begin position="335"/>
        <end position="357"/>
    </location>
</feature>
<dbReference type="NCBIfam" id="TIGR00797">
    <property type="entry name" value="matE"/>
    <property type="match status" value="1"/>
</dbReference>
<dbReference type="PANTHER" id="PTHR42893">
    <property type="entry name" value="PROTEIN DETOXIFICATION 44, CHLOROPLASTIC-RELATED"/>
    <property type="match status" value="1"/>
</dbReference>
<feature type="transmembrane region" description="Helical" evidence="9">
    <location>
        <begin position="369"/>
        <end position="391"/>
    </location>
</feature>
<comment type="caution">
    <text evidence="10">The sequence shown here is derived from an EMBL/GenBank/DDBJ whole genome shotgun (WGS) entry which is preliminary data.</text>
</comment>
<feature type="transmembrane region" description="Helical" evidence="9">
    <location>
        <begin position="67"/>
        <end position="92"/>
    </location>
</feature>
<feature type="transmembrane region" description="Helical" evidence="9">
    <location>
        <begin position="156"/>
        <end position="180"/>
    </location>
</feature>
<dbReference type="Pfam" id="PF01554">
    <property type="entry name" value="MatE"/>
    <property type="match status" value="2"/>
</dbReference>
<keyword evidence="5 9" id="KW-0812">Transmembrane</keyword>
<dbReference type="CDD" id="cd13136">
    <property type="entry name" value="MATE_DinF_like"/>
    <property type="match status" value="1"/>
</dbReference>
<dbReference type="InterPro" id="IPR044644">
    <property type="entry name" value="DinF-like"/>
</dbReference>
<comment type="subcellular location">
    <subcellularLocation>
        <location evidence="1">Cell membrane</location>
        <topology evidence="1">Multi-pass membrane protein</topology>
    </subcellularLocation>
</comment>
<keyword evidence="6 9" id="KW-1133">Transmembrane helix</keyword>
<feature type="compositionally biased region" description="Polar residues" evidence="8">
    <location>
        <begin position="1"/>
        <end position="15"/>
    </location>
</feature>